<keyword evidence="4" id="KW-1185">Reference proteome</keyword>
<dbReference type="OrthoDB" id="1111222at2"/>
<sequence length="402" mass="46717">MDKRSKIVLGVFCLVILGIIITEIVRPRPINWRPSYTNADKIPYGCYVLYNELSELFNTADIETVYDNTYDALSKTDSIQKSGFIFINNFIYFDEQETYKLLDYVHQGNTVFIASADFGGILSDTLNINVLSSYNLQEEEAELNFTNNKFKNQKYTYSRGMLYARFYSIDTLNSKVLGHIKYTERNVLENLPDVYIDAPNFIQTQFGKGTFLLNTTPQAYTNYYVLGDNQEYVANTFSYFEEDTIYWDNYKKSGRVVVTSPLRFVLTQNSLKWAYYLTMGSLILFVLFRAKRQQRIIPVIKPLENSSVEFARTVGALYYQNKDYTDLIHKKITYFLAYLRNRYHLELANISDRTVQTLAAKSGKGKEETKKLLELIVSLKNKKAHTEQDSILLNKTITDFKK</sequence>
<evidence type="ECO:0000313" key="3">
    <source>
        <dbReference type="EMBL" id="PRX55492.1"/>
    </source>
</evidence>
<keyword evidence="1" id="KW-1133">Transmembrane helix</keyword>
<dbReference type="InterPro" id="IPR025646">
    <property type="entry name" value="DUF4350"/>
</dbReference>
<dbReference type="AlphaFoldDB" id="A0A2T0MDC3"/>
<feature type="domain" description="DUF4350" evidence="2">
    <location>
        <begin position="40"/>
        <end position="235"/>
    </location>
</feature>
<keyword evidence="1" id="KW-0812">Transmembrane</keyword>
<dbReference type="Pfam" id="PF14258">
    <property type="entry name" value="DUF4350"/>
    <property type="match status" value="1"/>
</dbReference>
<evidence type="ECO:0000256" key="1">
    <source>
        <dbReference type="SAM" id="Phobius"/>
    </source>
</evidence>
<feature type="transmembrane region" description="Helical" evidence="1">
    <location>
        <begin position="273"/>
        <end position="290"/>
    </location>
</feature>
<comment type="caution">
    <text evidence="3">The sequence shown here is derived from an EMBL/GenBank/DDBJ whole genome shotgun (WGS) entry which is preliminary data.</text>
</comment>
<dbReference type="RefSeq" id="WP_106147380.1">
    <property type="nucleotide sequence ID" value="NZ_PVYX01000002.1"/>
</dbReference>
<organism evidence="3 4">
    <name type="scientific">Flagellimonas meridianipacifica</name>
    <dbReference type="NCBI Taxonomy" id="1080225"/>
    <lineage>
        <taxon>Bacteria</taxon>
        <taxon>Pseudomonadati</taxon>
        <taxon>Bacteroidota</taxon>
        <taxon>Flavobacteriia</taxon>
        <taxon>Flavobacteriales</taxon>
        <taxon>Flavobacteriaceae</taxon>
        <taxon>Flagellimonas</taxon>
    </lineage>
</organism>
<protein>
    <submittedName>
        <fullName evidence="3">Uncharacterized protein DUF4350</fullName>
    </submittedName>
</protein>
<reference evidence="3 4" key="1">
    <citation type="submission" date="2018-03" db="EMBL/GenBank/DDBJ databases">
        <title>Genomic Encyclopedia of Archaeal and Bacterial Type Strains, Phase II (KMG-II): from individual species to whole genera.</title>
        <authorList>
            <person name="Goeker M."/>
        </authorList>
    </citation>
    <scope>NUCLEOTIDE SEQUENCE [LARGE SCALE GENOMIC DNA]</scope>
    <source>
        <strain evidence="3 4">DSM 25027</strain>
    </source>
</reference>
<dbReference type="EMBL" id="PVYX01000002">
    <property type="protein sequence ID" value="PRX55492.1"/>
    <property type="molecule type" value="Genomic_DNA"/>
</dbReference>
<proteinExistence type="predicted"/>
<evidence type="ECO:0000259" key="2">
    <source>
        <dbReference type="Pfam" id="PF14258"/>
    </source>
</evidence>
<gene>
    <name evidence="3" type="ORF">CLV81_3905</name>
</gene>
<dbReference type="Proteomes" id="UP000237640">
    <property type="component" value="Unassembled WGS sequence"/>
</dbReference>
<evidence type="ECO:0000313" key="4">
    <source>
        <dbReference type="Proteomes" id="UP000237640"/>
    </source>
</evidence>
<name>A0A2T0MDC3_9FLAO</name>
<keyword evidence="1" id="KW-0472">Membrane</keyword>
<accession>A0A2T0MDC3</accession>